<dbReference type="GO" id="GO:0017000">
    <property type="term" value="P:antibiotic biosynthetic process"/>
    <property type="evidence" value="ECO:0007669"/>
    <property type="project" value="UniProtKB-ARBA"/>
</dbReference>
<evidence type="ECO:0000313" key="5">
    <source>
        <dbReference type="Proteomes" id="UP000642748"/>
    </source>
</evidence>
<proteinExistence type="inferred from homology"/>
<dbReference type="NCBIfam" id="TIGR01426">
    <property type="entry name" value="MGT"/>
    <property type="match status" value="1"/>
</dbReference>
<dbReference type="EMBL" id="BONZ01000087">
    <property type="protein sequence ID" value="GIH20020.1"/>
    <property type="molecule type" value="Genomic_DNA"/>
</dbReference>
<dbReference type="PANTHER" id="PTHR48050">
    <property type="entry name" value="STEROL 3-BETA-GLUCOSYLTRANSFERASE"/>
    <property type="match status" value="1"/>
</dbReference>
<dbReference type="Pfam" id="PF06722">
    <property type="entry name" value="EryCIII-like_C"/>
    <property type="match status" value="1"/>
</dbReference>
<dbReference type="GO" id="GO:0016758">
    <property type="term" value="F:hexosyltransferase activity"/>
    <property type="evidence" value="ECO:0007669"/>
    <property type="project" value="InterPro"/>
</dbReference>
<evidence type="ECO:0000256" key="1">
    <source>
        <dbReference type="ARBA" id="ARBA00009995"/>
    </source>
</evidence>
<sequence>MAHIAILTIGAHGHINPTIDLVTEAVTRGHRVTYCVPAGFGSAAETAGARLLTYGSLLTPQPASPPSGPAPAPPVDAPAQAPTAAELAAYLPFILLAESGHVVPQLLKAFADDIPDVLLYDRTAYATGRALGERWRRPAVEVFVSFAYNEHFSLAAATHQQSVLDPDHHAYRALADQLAAFATATGTQPVTVDDFVLGRTDEAIAFLPRAFQYAGDTFGSGHEFVGPCLRTRLAASTPTGAPDRHRPVEIYASLGTAFTDRPQTYDAIIDALGQVDARSLLSMGSIGHDGTVPDAGNDRVEIRASVDQLSALATARVFVTHAGMGSVMEALYFGVPLVCLPRTTEQQTVARRIAELGLGIDLGADAPTPAGLRTAIERAQTDPRILRSVRAMRDVVRATGGATAAMDAVQRLLAQRSAALCAGTP</sequence>
<dbReference type="PANTHER" id="PTHR48050:SF13">
    <property type="entry name" value="STEROL 3-BETA-GLUCOSYLTRANSFERASE UGT80A2"/>
    <property type="match status" value="1"/>
</dbReference>
<accession>A0A8J3VV84</accession>
<dbReference type="InterPro" id="IPR050426">
    <property type="entry name" value="Glycosyltransferase_28"/>
</dbReference>
<feature type="domain" description="Erythromycin biosynthesis protein CIII-like C-terminal" evidence="3">
    <location>
        <begin position="268"/>
        <end position="394"/>
    </location>
</feature>
<evidence type="ECO:0000256" key="2">
    <source>
        <dbReference type="ARBA" id="ARBA00022679"/>
    </source>
</evidence>
<dbReference type="RefSeq" id="WP_203923455.1">
    <property type="nucleotide sequence ID" value="NZ_BONZ01000087.1"/>
</dbReference>
<comment type="caution">
    <text evidence="4">The sequence shown here is derived from an EMBL/GenBank/DDBJ whole genome shotgun (WGS) entry which is preliminary data.</text>
</comment>
<evidence type="ECO:0000313" key="4">
    <source>
        <dbReference type="EMBL" id="GIH20020.1"/>
    </source>
</evidence>
<keyword evidence="5" id="KW-1185">Reference proteome</keyword>
<protein>
    <submittedName>
        <fullName evidence="4">Glycosyl transferase</fullName>
    </submittedName>
</protein>
<gene>
    <name evidence="4" type="ORF">Raf01_81920</name>
</gene>
<dbReference type="Gene3D" id="3.40.50.2000">
    <property type="entry name" value="Glycogen Phosphorylase B"/>
    <property type="match status" value="2"/>
</dbReference>
<dbReference type="AlphaFoldDB" id="A0A8J3VV84"/>
<name>A0A8J3VV84_9ACTN</name>
<dbReference type="SUPFAM" id="SSF53756">
    <property type="entry name" value="UDP-Glycosyltransferase/glycogen phosphorylase"/>
    <property type="match status" value="1"/>
</dbReference>
<dbReference type="InterPro" id="IPR002213">
    <property type="entry name" value="UDP_glucos_trans"/>
</dbReference>
<dbReference type="InterPro" id="IPR006326">
    <property type="entry name" value="UDPGT_MGT-like"/>
</dbReference>
<organism evidence="4 5">
    <name type="scientific">Rugosimonospora africana</name>
    <dbReference type="NCBI Taxonomy" id="556532"/>
    <lineage>
        <taxon>Bacteria</taxon>
        <taxon>Bacillati</taxon>
        <taxon>Actinomycetota</taxon>
        <taxon>Actinomycetes</taxon>
        <taxon>Micromonosporales</taxon>
        <taxon>Micromonosporaceae</taxon>
        <taxon>Rugosimonospora</taxon>
    </lineage>
</organism>
<reference evidence="4" key="1">
    <citation type="submission" date="2021-01" db="EMBL/GenBank/DDBJ databases">
        <title>Whole genome shotgun sequence of Rugosimonospora africana NBRC 104875.</title>
        <authorList>
            <person name="Komaki H."/>
            <person name="Tamura T."/>
        </authorList>
    </citation>
    <scope>NUCLEOTIDE SEQUENCE</scope>
    <source>
        <strain evidence="4">NBRC 104875</strain>
    </source>
</reference>
<keyword evidence="2 4" id="KW-0808">Transferase</keyword>
<dbReference type="InterPro" id="IPR010610">
    <property type="entry name" value="EryCIII-like_C"/>
</dbReference>
<dbReference type="Proteomes" id="UP000642748">
    <property type="component" value="Unassembled WGS sequence"/>
</dbReference>
<dbReference type="GO" id="GO:0008194">
    <property type="term" value="F:UDP-glycosyltransferase activity"/>
    <property type="evidence" value="ECO:0007669"/>
    <property type="project" value="InterPro"/>
</dbReference>
<dbReference type="CDD" id="cd03784">
    <property type="entry name" value="GT1_Gtf-like"/>
    <property type="match status" value="1"/>
</dbReference>
<evidence type="ECO:0000259" key="3">
    <source>
        <dbReference type="Pfam" id="PF06722"/>
    </source>
</evidence>
<comment type="similarity">
    <text evidence="1">Belongs to the UDP-glycosyltransferase family.</text>
</comment>